<dbReference type="SUPFAM" id="SSF53335">
    <property type="entry name" value="S-adenosyl-L-methionine-dependent methyltransferases"/>
    <property type="match status" value="1"/>
</dbReference>
<comment type="similarity">
    <text evidence="5">Belongs to the class I-like SAM-binding methyltransferase superfamily. RsmB/NOP family.</text>
</comment>
<sequence length="577" mass="61624">MSGYDDARGGSADRRGGRTGGPGRGGHDRRRTETGREEHGGDRHRTGGEDRRNARGRERSAARLRGERSGSRQAPGQRAKRTDPARTAAFDVLRQVDESDAYANLVLPPLLAERRIRGRDAGFATELTYGTLRLRGRYDAVLADCVDRPLGELDAAVLDVLRLGTHQLLGMRVPSHAAVSETVALARAEVGAGPAQFVNAVLRRVSEAGRQEWLERIRAGAPDELTALAAVESHPVWVARSLREALAGHGRDPSEIGDLLAADNAAPRVTLVARPGLVDVSDDDAWHDADLVPGRWAPTALVLDGNDPGAVPAVRDGRAGVQDEGSQLVTLALAGVPLDTAQDEDTAPRPDAAPPASHEAAPEAAGGRAERWLDLCAGPGGKAALLAALAARQGATLVANEVQPHRARLVRRALHAVPEGVVEEVRTGDGRDLGTDEPGAYDRVLLDAPCTGLGALRRRPESRWRRTPADLATLTGLQRELLASALDAVRPGGVVAYVTCSPVLAETQLVVTDVLRKRDDVERLDTPHAVRSVLRRLPDGTTPDLRLPAGDAARDDVQLWPHVHGTDAMHLTLLRKR</sequence>
<dbReference type="Pfam" id="PF01029">
    <property type="entry name" value="NusB"/>
    <property type="match status" value="1"/>
</dbReference>
<organism evidence="8 9">
    <name type="scientific">Myceligenerans indicum</name>
    <dbReference type="NCBI Taxonomy" id="2593663"/>
    <lineage>
        <taxon>Bacteria</taxon>
        <taxon>Bacillati</taxon>
        <taxon>Actinomycetota</taxon>
        <taxon>Actinomycetes</taxon>
        <taxon>Micrococcales</taxon>
        <taxon>Promicromonosporaceae</taxon>
        <taxon>Myceligenerans</taxon>
    </lineage>
</organism>
<dbReference type="PANTHER" id="PTHR22807:SF53">
    <property type="entry name" value="RIBOSOMAL RNA SMALL SUBUNIT METHYLTRANSFERASE B-RELATED"/>
    <property type="match status" value="1"/>
</dbReference>
<dbReference type="PRINTS" id="PR02008">
    <property type="entry name" value="RCMTFAMILY"/>
</dbReference>
<feature type="region of interest" description="Disordered" evidence="6">
    <location>
        <begin position="341"/>
        <end position="366"/>
    </location>
</feature>
<dbReference type="PROSITE" id="PS51686">
    <property type="entry name" value="SAM_MT_RSMB_NOP"/>
    <property type="match status" value="1"/>
</dbReference>
<keyword evidence="9" id="KW-1185">Reference proteome</keyword>
<keyword evidence="3 5" id="KW-0949">S-adenosyl-L-methionine</keyword>
<dbReference type="InterPro" id="IPR023267">
    <property type="entry name" value="RCMT"/>
</dbReference>
<dbReference type="EMBL" id="JABBYC010000034">
    <property type="protein sequence ID" value="MBL0887740.1"/>
    <property type="molecule type" value="Genomic_DNA"/>
</dbReference>
<evidence type="ECO:0000256" key="4">
    <source>
        <dbReference type="ARBA" id="ARBA00022884"/>
    </source>
</evidence>
<evidence type="ECO:0000313" key="9">
    <source>
        <dbReference type="Proteomes" id="UP000675409"/>
    </source>
</evidence>
<dbReference type="InterPro" id="IPR006027">
    <property type="entry name" value="NusB_RsmB_TIM44"/>
</dbReference>
<keyword evidence="1 5" id="KW-0489">Methyltransferase</keyword>
<dbReference type="InterPro" id="IPR049560">
    <property type="entry name" value="MeTrfase_RsmB-F_NOP2_cat"/>
</dbReference>
<evidence type="ECO:0000256" key="3">
    <source>
        <dbReference type="ARBA" id="ARBA00022691"/>
    </source>
</evidence>
<feature type="domain" description="SAM-dependent MTase RsmB/NOP-type" evidence="7">
    <location>
        <begin position="370"/>
        <end position="577"/>
    </location>
</feature>
<feature type="active site" description="Nucleophile" evidence="5">
    <location>
        <position position="500"/>
    </location>
</feature>
<evidence type="ECO:0000313" key="8">
    <source>
        <dbReference type="EMBL" id="MBL0887740.1"/>
    </source>
</evidence>
<comment type="caution">
    <text evidence="8">The sequence shown here is derived from an EMBL/GenBank/DDBJ whole genome shotgun (WGS) entry which is preliminary data.</text>
</comment>
<dbReference type="SUPFAM" id="SSF48013">
    <property type="entry name" value="NusB-like"/>
    <property type="match status" value="1"/>
</dbReference>
<feature type="binding site" evidence="5">
    <location>
        <position position="447"/>
    </location>
    <ligand>
        <name>S-adenosyl-L-methionine</name>
        <dbReference type="ChEBI" id="CHEBI:59789"/>
    </ligand>
</feature>
<evidence type="ECO:0000256" key="6">
    <source>
        <dbReference type="SAM" id="MobiDB-lite"/>
    </source>
</evidence>
<feature type="compositionally biased region" description="Basic and acidic residues" evidence="6">
    <location>
        <begin position="30"/>
        <end position="70"/>
    </location>
</feature>
<name>A0ABS1LNB0_9MICO</name>
<dbReference type="Proteomes" id="UP000675409">
    <property type="component" value="Unassembled WGS sequence"/>
</dbReference>
<reference evidence="8 9" key="1">
    <citation type="journal article" date="2021" name="Arch. Microbiol.">
        <title>Myceligenerans indicum sp. nov., an actinobacterium isolated from mangrove sediment of Sundarbans, India.</title>
        <authorList>
            <person name="Asha K."/>
            <person name="Bhadury P."/>
        </authorList>
    </citation>
    <scope>NUCLEOTIDE SEQUENCE [LARGE SCALE GENOMIC DNA]</scope>
    <source>
        <strain evidence="8 9">I2</strain>
    </source>
</reference>
<feature type="region of interest" description="Disordered" evidence="6">
    <location>
        <begin position="1"/>
        <end position="86"/>
    </location>
</feature>
<dbReference type="InterPro" id="IPR029063">
    <property type="entry name" value="SAM-dependent_MTases_sf"/>
</dbReference>
<feature type="binding site" evidence="5">
    <location>
        <position position="429"/>
    </location>
    <ligand>
        <name>S-adenosyl-L-methionine</name>
        <dbReference type="ChEBI" id="CHEBI:59789"/>
    </ligand>
</feature>
<keyword evidence="4 5" id="KW-0694">RNA-binding</keyword>
<feature type="compositionally biased region" description="Low complexity" evidence="6">
    <location>
        <begin position="354"/>
        <end position="366"/>
    </location>
</feature>
<evidence type="ECO:0000259" key="7">
    <source>
        <dbReference type="PROSITE" id="PS51686"/>
    </source>
</evidence>
<feature type="binding site" evidence="5">
    <location>
        <position position="401"/>
    </location>
    <ligand>
        <name>S-adenosyl-L-methionine</name>
        <dbReference type="ChEBI" id="CHEBI:59789"/>
    </ligand>
</feature>
<dbReference type="RefSeq" id="WP_201849171.1">
    <property type="nucleotide sequence ID" value="NZ_JABBYC010000034.1"/>
</dbReference>
<dbReference type="GO" id="GO:0008168">
    <property type="term" value="F:methyltransferase activity"/>
    <property type="evidence" value="ECO:0007669"/>
    <property type="project" value="UniProtKB-KW"/>
</dbReference>
<dbReference type="InterPro" id="IPR001678">
    <property type="entry name" value="MeTrfase_RsmB-F_NOP2_dom"/>
</dbReference>
<dbReference type="Pfam" id="PF01189">
    <property type="entry name" value="Methyltr_RsmB-F"/>
    <property type="match status" value="1"/>
</dbReference>
<keyword evidence="2 5" id="KW-0808">Transferase</keyword>
<accession>A0ABS1LNB0</accession>
<dbReference type="Gene3D" id="3.40.50.150">
    <property type="entry name" value="Vaccinia Virus protein VP39"/>
    <property type="match status" value="1"/>
</dbReference>
<protein>
    <submittedName>
        <fullName evidence="8">rRNA small subunit methyltransferase B</fullName>
    </submittedName>
</protein>
<evidence type="ECO:0000256" key="1">
    <source>
        <dbReference type="ARBA" id="ARBA00022603"/>
    </source>
</evidence>
<evidence type="ECO:0000256" key="2">
    <source>
        <dbReference type="ARBA" id="ARBA00022679"/>
    </source>
</evidence>
<feature type="compositionally biased region" description="Basic and acidic residues" evidence="6">
    <location>
        <begin position="1"/>
        <end position="16"/>
    </location>
</feature>
<dbReference type="Gene3D" id="1.10.940.10">
    <property type="entry name" value="NusB-like"/>
    <property type="match status" value="1"/>
</dbReference>
<dbReference type="PANTHER" id="PTHR22807">
    <property type="entry name" value="NOP2 YEAST -RELATED NOL1/NOP2/FMU SUN DOMAIN-CONTAINING"/>
    <property type="match status" value="1"/>
</dbReference>
<evidence type="ECO:0000256" key="5">
    <source>
        <dbReference type="PROSITE-ProRule" id="PRU01023"/>
    </source>
</evidence>
<dbReference type="CDD" id="cd02440">
    <property type="entry name" value="AdoMet_MTases"/>
    <property type="match status" value="1"/>
</dbReference>
<feature type="binding site" evidence="5">
    <location>
        <begin position="376"/>
        <end position="382"/>
    </location>
    <ligand>
        <name>S-adenosyl-L-methionine</name>
        <dbReference type="ChEBI" id="CHEBI:59789"/>
    </ligand>
</feature>
<proteinExistence type="inferred from homology"/>
<dbReference type="InterPro" id="IPR035926">
    <property type="entry name" value="NusB-like_sf"/>
</dbReference>
<dbReference type="GO" id="GO:0032259">
    <property type="term" value="P:methylation"/>
    <property type="evidence" value="ECO:0007669"/>
    <property type="project" value="UniProtKB-KW"/>
</dbReference>
<gene>
    <name evidence="8" type="ORF">HGK34_15880</name>
</gene>